<dbReference type="EMBL" id="JAZHOF010000009">
    <property type="protein sequence ID" value="MEJ8573868.1"/>
    <property type="molecule type" value="Genomic_DNA"/>
</dbReference>
<keyword evidence="6 10" id="KW-0406">Ion transport</keyword>
<dbReference type="RefSeq" id="WP_340331567.1">
    <property type="nucleotide sequence ID" value="NZ_JAZHOF010000009.1"/>
</dbReference>
<evidence type="ECO:0000256" key="9">
    <source>
        <dbReference type="ARBA" id="ARBA00023237"/>
    </source>
</evidence>
<dbReference type="SUPFAM" id="SSF56935">
    <property type="entry name" value="Porins"/>
    <property type="match status" value="1"/>
</dbReference>
<evidence type="ECO:0000256" key="5">
    <source>
        <dbReference type="ARBA" id="ARBA00022729"/>
    </source>
</evidence>
<dbReference type="GO" id="GO:0015288">
    <property type="term" value="F:porin activity"/>
    <property type="evidence" value="ECO:0007669"/>
    <property type="project" value="UniProtKB-KW"/>
</dbReference>
<protein>
    <recommendedName>
        <fullName evidence="10">Porin</fullName>
    </recommendedName>
</protein>
<dbReference type="Pfam" id="PF02530">
    <property type="entry name" value="Porin_2"/>
    <property type="match status" value="1"/>
</dbReference>
<comment type="caution">
    <text evidence="11">The sequence shown here is derived from an EMBL/GenBank/DDBJ whole genome shotgun (WGS) entry which is preliminary data.</text>
</comment>
<dbReference type="InterPro" id="IPR003684">
    <property type="entry name" value="Porin_alphabac"/>
</dbReference>
<keyword evidence="7 10" id="KW-0626">Porin</keyword>
<dbReference type="GO" id="GO:0046930">
    <property type="term" value="C:pore complex"/>
    <property type="evidence" value="ECO:0007669"/>
    <property type="project" value="UniProtKB-KW"/>
</dbReference>
<evidence type="ECO:0000256" key="4">
    <source>
        <dbReference type="ARBA" id="ARBA00022692"/>
    </source>
</evidence>
<evidence type="ECO:0000313" key="11">
    <source>
        <dbReference type="EMBL" id="MEJ8573868.1"/>
    </source>
</evidence>
<feature type="signal peptide" evidence="10">
    <location>
        <begin position="1"/>
        <end position="31"/>
    </location>
</feature>
<keyword evidence="2 10" id="KW-0813">Transport</keyword>
<comment type="similarity">
    <text evidence="1 10">Belongs to the alphaproteobacteria porin family.</text>
</comment>
<gene>
    <name evidence="11" type="ORF">V3328_20445</name>
</gene>
<evidence type="ECO:0000256" key="7">
    <source>
        <dbReference type="ARBA" id="ARBA00023114"/>
    </source>
</evidence>
<comment type="subcellular location">
    <subcellularLocation>
        <location evidence="10">Cell outer membrane</location>
        <topology evidence="10">Multi-pass membrane protein</topology>
    </subcellularLocation>
</comment>
<evidence type="ECO:0000256" key="8">
    <source>
        <dbReference type="ARBA" id="ARBA00023136"/>
    </source>
</evidence>
<evidence type="ECO:0000256" key="1">
    <source>
        <dbReference type="ARBA" id="ARBA00009521"/>
    </source>
</evidence>
<keyword evidence="4 10" id="KW-0812">Transmembrane</keyword>
<organism evidence="11 12">
    <name type="scientific">Microbaculum marinum</name>
    <dbReference type="NCBI Taxonomy" id="1764581"/>
    <lineage>
        <taxon>Bacteria</taxon>
        <taxon>Pseudomonadati</taxon>
        <taxon>Pseudomonadota</taxon>
        <taxon>Alphaproteobacteria</taxon>
        <taxon>Hyphomicrobiales</taxon>
        <taxon>Tepidamorphaceae</taxon>
        <taxon>Microbaculum</taxon>
    </lineage>
</organism>
<reference evidence="11 12" key="1">
    <citation type="submission" date="2024-02" db="EMBL/GenBank/DDBJ databases">
        <title>Genome analysis and characterization of Microbaculum marinisediminis sp. nov., isolated from marine sediment.</title>
        <authorList>
            <person name="Du Z.-J."/>
            <person name="Ye Y.-Q."/>
            <person name="Zhang Z.-R."/>
            <person name="Yuan S.-M."/>
            <person name="Zhang X.-Y."/>
        </authorList>
    </citation>
    <scope>NUCLEOTIDE SEQUENCE [LARGE SCALE GENOMIC DNA]</scope>
    <source>
        <strain evidence="11 12">SDUM1044001</strain>
    </source>
</reference>
<evidence type="ECO:0000256" key="10">
    <source>
        <dbReference type="RuleBase" id="RU364005"/>
    </source>
</evidence>
<keyword evidence="3 10" id="KW-1134">Transmembrane beta strand</keyword>
<keyword evidence="8 10" id="KW-0472">Membrane</keyword>
<sequence>MHAVVSRGGRSGGLAGCSVAIAMSFAAPGHAADMAFGSTAGGAPVHRCDLDGFIELPSTDICFKIGGHARLVSGAIDKNWTGDDNYYIYNIAVDGYRAGSSGTLPNLIAGFQTQTFQTYGQGRVNFDARTRTEYGTVRAFVEAQADDDESRTGGGLDLRHAFVQFGNWTFGKTWSTFVDRDARIRRADPYKVVGDPSGSMRRSQVRFTQDFGGGISLALAAEDQEYNSPDAAIVGLGPYAPIAIPAATALSVVNDSSGMPDFVAALKWEREGVGSAQISGAVHQNKFAEQQTIGGVPVQSFSDDQFGFAALFGLALNVPTGAKDKFTFIAMYADGASNYQQDLFGTNTDVVWGRCGAVNCIVDNVTKASVNSSYTHYWTKTVSTTIGAGYGKTGYGATGTATAGVLGAPGVLNVSSFEGVANIQWEPVTNTTLLLDVHYGHVDYNGFDVNPVQPGIQDSQGAWTAILQFTREF</sequence>
<dbReference type="GO" id="GO:0006811">
    <property type="term" value="P:monoatomic ion transport"/>
    <property type="evidence" value="ECO:0007669"/>
    <property type="project" value="UniProtKB-KW"/>
</dbReference>
<dbReference type="AlphaFoldDB" id="A0AAW9RY97"/>
<name>A0AAW9RY97_9HYPH</name>
<keyword evidence="9 10" id="KW-0998">Cell outer membrane</keyword>
<keyword evidence="12" id="KW-1185">Reference proteome</keyword>
<comment type="domain">
    <text evidence="10">Consists of 16-stranded beta-barrel sheets, with large surface-exposed loops, that form a transmembrane pore at the center of each barrel. The pore is partially ocluded by a peptide loop that folds into the pore lumen.</text>
</comment>
<evidence type="ECO:0000256" key="3">
    <source>
        <dbReference type="ARBA" id="ARBA00022452"/>
    </source>
</evidence>
<dbReference type="Proteomes" id="UP001378188">
    <property type="component" value="Unassembled WGS sequence"/>
</dbReference>
<accession>A0AAW9RY97</accession>
<evidence type="ECO:0000256" key="2">
    <source>
        <dbReference type="ARBA" id="ARBA00022448"/>
    </source>
</evidence>
<evidence type="ECO:0000313" key="12">
    <source>
        <dbReference type="Proteomes" id="UP001378188"/>
    </source>
</evidence>
<evidence type="ECO:0000256" key="6">
    <source>
        <dbReference type="ARBA" id="ARBA00023065"/>
    </source>
</evidence>
<proteinExistence type="inferred from homology"/>
<feature type="chain" id="PRO_5043089505" description="Porin" evidence="10">
    <location>
        <begin position="32"/>
        <end position="473"/>
    </location>
</feature>
<dbReference type="GO" id="GO:0009279">
    <property type="term" value="C:cell outer membrane"/>
    <property type="evidence" value="ECO:0007669"/>
    <property type="project" value="UniProtKB-SubCell"/>
</dbReference>
<comment type="function">
    <text evidence="10">Forms passive diffusion pores that allow small molecular weight hydrophilic materials across the outer membrane.</text>
</comment>
<keyword evidence="5 10" id="KW-0732">Signal</keyword>